<dbReference type="InterPro" id="IPR023476">
    <property type="entry name" value="Pep_tRNA_hydro_II_dom_sf"/>
</dbReference>
<dbReference type="SUPFAM" id="SSF102462">
    <property type="entry name" value="Peptidyl-tRNA hydrolase II"/>
    <property type="match status" value="1"/>
</dbReference>
<dbReference type="EMBL" id="CP165628">
    <property type="protein sequence ID" value="XDU74365.1"/>
    <property type="molecule type" value="Genomic_DNA"/>
</dbReference>
<dbReference type="PIRSF" id="PIRSF033736">
    <property type="entry name" value="UCP033763"/>
    <property type="match status" value="1"/>
</dbReference>
<organism evidence="1">
    <name type="scientific">Rouxiella sp. WC2420</name>
    <dbReference type="NCBI Taxonomy" id="3234145"/>
    <lineage>
        <taxon>Bacteria</taxon>
        <taxon>Pseudomonadati</taxon>
        <taxon>Pseudomonadota</taxon>
        <taxon>Gammaproteobacteria</taxon>
        <taxon>Enterobacterales</taxon>
        <taxon>Yersiniaceae</taxon>
        <taxon>Rouxiella</taxon>
    </lineage>
</organism>
<proteinExistence type="predicted"/>
<dbReference type="Gene3D" id="3.40.1490.10">
    <property type="entry name" value="Bit1"/>
    <property type="match status" value="1"/>
</dbReference>
<sequence>MSAELLTQDTPENQFALPERLVIVLNQDLPTGKAANAAAVLAMTLGQRHPELIGEPLEVADGKCYPGLIPLGISVLSASELELTNLLISGGEKGYDMTIFPADGQQTTNYQQFREAVAMQTEQQLVLLGVAIAGEKKGVRKLVGKLALFA</sequence>
<accession>A0AB39VWU5</accession>
<dbReference type="InterPro" id="IPR017021">
    <property type="entry name" value="UCP033763"/>
</dbReference>
<evidence type="ECO:0000313" key="1">
    <source>
        <dbReference type="EMBL" id="XDU74365.1"/>
    </source>
</evidence>
<dbReference type="RefSeq" id="WP_369790543.1">
    <property type="nucleotide sequence ID" value="NZ_CP165628.1"/>
</dbReference>
<dbReference type="Pfam" id="PF09391">
    <property type="entry name" value="DUF2000"/>
    <property type="match status" value="1"/>
</dbReference>
<dbReference type="AlphaFoldDB" id="A0AB39VWU5"/>
<reference evidence="1" key="1">
    <citation type="submission" date="2024-07" db="EMBL/GenBank/DDBJ databases">
        <authorList>
            <person name="Biller S.J."/>
        </authorList>
    </citation>
    <scope>NUCLEOTIDE SEQUENCE</scope>
    <source>
        <strain evidence="1">WC2420</strain>
    </source>
</reference>
<protein>
    <submittedName>
        <fullName evidence="1">DUF2000 domain-containing protein</fullName>
    </submittedName>
</protein>
<name>A0AB39VWU5_9GAMM</name>
<dbReference type="InterPro" id="IPR018988">
    <property type="entry name" value="DUF2000"/>
</dbReference>
<gene>
    <name evidence="1" type="ORF">AB3G37_09950</name>
</gene>